<dbReference type="AlphaFoldDB" id="K0TD47"/>
<feature type="compositionally biased region" description="Low complexity" evidence="4">
    <location>
        <begin position="364"/>
        <end position="396"/>
    </location>
</feature>
<accession>K0TD47</accession>
<feature type="repeat" description="TPR" evidence="3">
    <location>
        <begin position="751"/>
        <end position="784"/>
    </location>
</feature>
<dbReference type="eggNOG" id="KOG1128">
    <property type="taxonomic scope" value="Eukaryota"/>
</dbReference>
<protein>
    <submittedName>
        <fullName evidence="5">Uncharacterized protein</fullName>
    </submittedName>
</protein>
<keyword evidence="1" id="KW-0677">Repeat</keyword>
<feature type="compositionally biased region" description="Low complexity" evidence="4">
    <location>
        <begin position="404"/>
        <end position="422"/>
    </location>
</feature>
<dbReference type="PANTHER" id="PTHR16193:SF0">
    <property type="entry name" value="TETRATRICOPEPTIDE REPEAT PROTEIN 27"/>
    <property type="match status" value="1"/>
</dbReference>
<feature type="repeat" description="TPR" evidence="3">
    <location>
        <begin position="785"/>
        <end position="818"/>
    </location>
</feature>
<dbReference type="Proteomes" id="UP000266841">
    <property type="component" value="Unassembled WGS sequence"/>
</dbReference>
<name>K0TD47_THAOC</name>
<evidence type="ECO:0000256" key="2">
    <source>
        <dbReference type="ARBA" id="ARBA00022803"/>
    </source>
</evidence>
<dbReference type="InterPro" id="IPR044244">
    <property type="entry name" value="TTC27/Emw1"/>
</dbReference>
<evidence type="ECO:0000313" key="5">
    <source>
        <dbReference type="EMBL" id="EJK75360.1"/>
    </source>
</evidence>
<feature type="compositionally biased region" description="Low complexity" evidence="4">
    <location>
        <begin position="23"/>
        <end position="33"/>
    </location>
</feature>
<dbReference type="InterPro" id="IPR011990">
    <property type="entry name" value="TPR-like_helical_dom_sf"/>
</dbReference>
<feature type="compositionally biased region" description="Low complexity" evidence="4">
    <location>
        <begin position="312"/>
        <end position="322"/>
    </location>
</feature>
<keyword evidence="2 3" id="KW-0802">TPR repeat</keyword>
<keyword evidence="6" id="KW-1185">Reference proteome</keyword>
<dbReference type="PANTHER" id="PTHR16193">
    <property type="entry name" value="TETRATRICOPEPTIDE REPEAT PROTEIN 27"/>
    <property type="match status" value="1"/>
</dbReference>
<evidence type="ECO:0000256" key="1">
    <source>
        <dbReference type="ARBA" id="ARBA00022737"/>
    </source>
</evidence>
<evidence type="ECO:0000313" key="6">
    <source>
        <dbReference type="Proteomes" id="UP000266841"/>
    </source>
</evidence>
<dbReference type="InterPro" id="IPR019734">
    <property type="entry name" value="TPR_rpt"/>
</dbReference>
<feature type="region of interest" description="Disordered" evidence="4">
    <location>
        <begin position="198"/>
        <end position="425"/>
    </location>
</feature>
<dbReference type="SMART" id="SM00028">
    <property type="entry name" value="TPR"/>
    <property type="match status" value="4"/>
</dbReference>
<dbReference type="Gene3D" id="1.25.40.10">
    <property type="entry name" value="Tetratricopeptide repeat domain"/>
    <property type="match status" value="1"/>
</dbReference>
<feature type="compositionally biased region" description="Basic residues" evidence="4">
    <location>
        <begin position="298"/>
        <end position="311"/>
    </location>
</feature>
<comment type="caution">
    <text evidence="5">The sequence shown here is derived from an EMBL/GenBank/DDBJ whole genome shotgun (WGS) entry which is preliminary data.</text>
</comment>
<evidence type="ECO:0000256" key="4">
    <source>
        <dbReference type="SAM" id="MobiDB-lite"/>
    </source>
</evidence>
<dbReference type="OrthoDB" id="1936594at2759"/>
<sequence>GRSGRPRRRRGGGSSGDPPAPVAIGADGSAAGGPALAAVPAAAGGTKATATTARRLSSVTFASRAVRPSEAEKRLLEAERDRLLPFPSWTVPPSPRDAGTPAGDGALEEAGEMLRLLEGGKYAEVLRSPFAAGVFGAGGDSGTARDGEEEGGASMTDRIRTRLLRSFEGGGSAIVRCIQLEVVGVASLSLFLQLNYTGPSMDRGLRPEEDGPGGDEGGHPLDGINPHGMFAGLADGGRDGAWKGEGAGPGMSASRPLPSISEGGEADDDGDGTAAPTETGTSSDASRPLAAGDEHHRPLPRRRPVRARVGRRAAVPRLRGAVPAPPGAGCPVAYARRTPSGALPGHTRSPAVTTSPRRRRASRPRPSGAPARSSPTAASSRRGGTTTTGTRAPRSGTRPRRRSAGASRRSAAGAAPSGPTTSRNRRVASEVNLEWGLAQHHFRRVGRGKESFSEALGISGLEVEVTGAEGKRTKYQQKATAQYLVRAKPRSAVPAADAGDEKDGPAATDDAQKENIERQMIKHDDVSDDALLLEKIRFEDNADNEHVDLTILEQSILLALCLDVKNDNPADGLTGEQMGGYLARVLNQHDDWMVYATALLERAWLECERTHGRERAILQIQALADQHTNRLTLTQSTFKSVEEDSAPAQDRLRNLHSIVYPPRWDMLRDLAERYARLGVVTSAAGIFEELELWDDVVECYRIAGREGRAEEVVRRRLSERETPRMWAALGDLTSDPSHFERALELSNGRYYDAHVALGRYWFERGDLKKATGHFLDGLDIKPLMPHVWFRVGTISMQLEDWDTALRAFTEVVQQEPEEGDAWANVAAIHMHRKNPAEAYPALLESLKQNRNNWRVWVSKLYTCIDLKKYDEAIQSCNDLLGLKARRRSSEDIPNPEERCVRAIVGGSLQCYHDARATGDDVAVDSARRTLVRVGQLLDKMKETTDSGSWLYDVSARFNDEMGRKEEVFGDLMRQYRSLQAQPNWEEGEADRARMVSLVAEIAGHHKAEGKREGLVKGKLLANGVAKRIRTKCEAESEKELKELGAIVDDIQRALDDLK</sequence>
<reference evidence="5 6" key="1">
    <citation type="journal article" date="2012" name="Genome Biol.">
        <title>Genome and low-iron response of an oceanic diatom adapted to chronic iron limitation.</title>
        <authorList>
            <person name="Lommer M."/>
            <person name="Specht M."/>
            <person name="Roy A.S."/>
            <person name="Kraemer L."/>
            <person name="Andreson R."/>
            <person name="Gutowska M.A."/>
            <person name="Wolf J."/>
            <person name="Bergner S.V."/>
            <person name="Schilhabel M.B."/>
            <person name="Klostermeier U.C."/>
            <person name="Beiko R.G."/>
            <person name="Rosenstiel P."/>
            <person name="Hippler M."/>
            <person name="Laroche J."/>
        </authorList>
    </citation>
    <scope>NUCLEOTIDE SEQUENCE [LARGE SCALE GENOMIC DNA]</scope>
    <source>
        <strain evidence="5 6">CCMP1005</strain>
    </source>
</reference>
<dbReference type="PROSITE" id="PS50005">
    <property type="entry name" value="TPR"/>
    <property type="match status" value="2"/>
</dbReference>
<feature type="compositionally biased region" description="Basic residues" evidence="4">
    <location>
        <begin position="1"/>
        <end position="11"/>
    </location>
</feature>
<feature type="compositionally biased region" description="Low complexity" evidence="4">
    <location>
        <begin position="272"/>
        <end position="281"/>
    </location>
</feature>
<dbReference type="Pfam" id="PF14559">
    <property type="entry name" value="TPR_19"/>
    <property type="match status" value="1"/>
</dbReference>
<organism evidence="5 6">
    <name type="scientific">Thalassiosira oceanica</name>
    <name type="common">Marine diatom</name>
    <dbReference type="NCBI Taxonomy" id="159749"/>
    <lineage>
        <taxon>Eukaryota</taxon>
        <taxon>Sar</taxon>
        <taxon>Stramenopiles</taxon>
        <taxon>Ochrophyta</taxon>
        <taxon>Bacillariophyta</taxon>
        <taxon>Coscinodiscophyceae</taxon>
        <taxon>Thalassiosirophycidae</taxon>
        <taxon>Thalassiosirales</taxon>
        <taxon>Thalassiosiraceae</taxon>
        <taxon>Thalassiosira</taxon>
    </lineage>
</organism>
<dbReference type="EMBL" id="AGNL01002975">
    <property type="protein sequence ID" value="EJK75360.1"/>
    <property type="molecule type" value="Genomic_DNA"/>
</dbReference>
<gene>
    <name evidence="5" type="ORF">THAOC_02916</name>
</gene>
<feature type="non-terminal residue" evidence="5">
    <location>
        <position position="1"/>
    </location>
</feature>
<feature type="region of interest" description="Disordered" evidence="4">
    <location>
        <begin position="490"/>
        <end position="511"/>
    </location>
</feature>
<proteinExistence type="predicted"/>
<feature type="region of interest" description="Disordered" evidence="4">
    <location>
        <begin position="1"/>
        <end position="33"/>
    </location>
</feature>
<evidence type="ECO:0000256" key="3">
    <source>
        <dbReference type="PROSITE-ProRule" id="PRU00339"/>
    </source>
</evidence>
<feature type="compositionally biased region" description="Basic and acidic residues" evidence="4">
    <location>
        <begin position="499"/>
        <end position="511"/>
    </location>
</feature>
<dbReference type="SUPFAM" id="SSF48452">
    <property type="entry name" value="TPR-like"/>
    <property type="match status" value="1"/>
</dbReference>